<proteinExistence type="predicted"/>
<dbReference type="SUPFAM" id="SSF89155">
    <property type="entry name" value="TorD-like"/>
    <property type="match status" value="1"/>
</dbReference>
<gene>
    <name evidence="1" type="ORF">ACFPZN_25300</name>
</gene>
<sequence>MDTVVWRAASLLLSYPDQRLYDRRPMLRTAVADLPDGVARRRLDAFLDHLDRTPPMGLTVHFLDVCRGGRLLLLADHREEEERRMARARLADLYRAYDHDMDDEPPDSLPAMLEYAALCADDWLLREHQVALERLHAALDAKGSPYTVLVEAVRATLMRPPNTARRVHTARGVRGCVARAGRAHRDLALATFLQDGERS</sequence>
<dbReference type="RefSeq" id="WP_378284647.1">
    <property type="nucleotide sequence ID" value="NZ_JBHSON010000037.1"/>
</dbReference>
<evidence type="ECO:0000313" key="1">
    <source>
        <dbReference type="EMBL" id="MFC5748946.1"/>
    </source>
</evidence>
<dbReference type="InterPro" id="IPR036411">
    <property type="entry name" value="TorD-like_sf"/>
</dbReference>
<name>A0ABW1A1B4_9ACTN</name>
<keyword evidence="2" id="KW-1185">Reference proteome</keyword>
<reference evidence="2" key="1">
    <citation type="journal article" date="2019" name="Int. J. Syst. Evol. Microbiol.">
        <title>The Global Catalogue of Microorganisms (GCM) 10K type strain sequencing project: providing services to taxonomists for standard genome sequencing and annotation.</title>
        <authorList>
            <consortium name="The Broad Institute Genomics Platform"/>
            <consortium name="The Broad Institute Genome Sequencing Center for Infectious Disease"/>
            <person name="Wu L."/>
            <person name="Ma J."/>
        </authorList>
    </citation>
    <scope>NUCLEOTIDE SEQUENCE [LARGE SCALE GENOMIC DNA]</scope>
    <source>
        <strain evidence="2">KCTC 42087</strain>
    </source>
</reference>
<comment type="caution">
    <text evidence="1">The sequence shown here is derived from an EMBL/GenBank/DDBJ whole genome shotgun (WGS) entry which is preliminary data.</text>
</comment>
<evidence type="ECO:0000313" key="2">
    <source>
        <dbReference type="Proteomes" id="UP001596074"/>
    </source>
</evidence>
<protein>
    <submittedName>
        <fullName evidence="1">Nitrate reductase molybdenum cofactor assembly chaperone</fullName>
    </submittedName>
</protein>
<dbReference type="InterPro" id="IPR003765">
    <property type="entry name" value="NO3_reductase_chaperone_NarJ"/>
</dbReference>
<dbReference type="Proteomes" id="UP001596074">
    <property type="component" value="Unassembled WGS sequence"/>
</dbReference>
<dbReference type="PANTHER" id="PTHR43680">
    <property type="entry name" value="NITRATE REDUCTASE MOLYBDENUM COFACTOR ASSEMBLY CHAPERONE"/>
    <property type="match status" value="1"/>
</dbReference>
<organism evidence="1 2">
    <name type="scientific">Actinomadura rugatobispora</name>
    <dbReference type="NCBI Taxonomy" id="1994"/>
    <lineage>
        <taxon>Bacteria</taxon>
        <taxon>Bacillati</taxon>
        <taxon>Actinomycetota</taxon>
        <taxon>Actinomycetes</taxon>
        <taxon>Streptosporangiales</taxon>
        <taxon>Thermomonosporaceae</taxon>
        <taxon>Actinomadura</taxon>
    </lineage>
</organism>
<dbReference type="PANTHER" id="PTHR43680:SF2">
    <property type="entry name" value="NITRATE REDUCTASE MOLYBDENUM COFACTOR ASSEMBLY CHAPERONE NARJ"/>
    <property type="match status" value="1"/>
</dbReference>
<dbReference type="EMBL" id="JBHSON010000037">
    <property type="protein sequence ID" value="MFC5748946.1"/>
    <property type="molecule type" value="Genomic_DNA"/>
</dbReference>
<accession>A0ABW1A1B4</accession>